<dbReference type="PANTHER" id="PTHR36973">
    <property type="entry name" value="SLL1456 PROTEIN-RELATED"/>
    <property type="match status" value="1"/>
</dbReference>
<dbReference type="InterPro" id="IPR029063">
    <property type="entry name" value="SAM-dependent_MTases_sf"/>
</dbReference>
<organism evidence="2 3">
    <name type="scientific">Flavobacterium magnum</name>
    <dbReference type="NCBI Taxonomy" id="2162713"/>
    <lineage>
        <taxon>Bacteria</taxon>
        <taxon>Pseudomonadati</taxon>
        <taxon>Bacteroidota</taxon>
        <taxon>Flavobacteriia</taxon>
        <taxon>Flavobacteriales</taxon>
        <taxon>Flavobacteriaceae</taxon>
        <taxon>Flavobacterium</taxon>
    </lineage>
</organism>
<dbReference type="InterPro" id="IPR053188">
    <property type="entry name" value="FkbM_Methyltransferase"/>
</dbReference>
<evidence type="ECO:0000313" key="3">
    <source>
        <dbReference type="Proteomes" id="UP000244193"/>
    </source>
</evidence>
<evidence type="ECO:0000259" key="1">
    <source>
        <dbReference type="Pfam" id="PF05050"/>
    </source>
</evidence>
<dbReference type="NCBIfam" id="TIGR01444">
    <property type="entry name" value="fkbM_fam"/>
    <property type="match status" value="1"/>
</dbReference>
<dbReference type="KEGG" id="fmg:HYN48_05380"/>
<dbReference type="EMBL" id="CP028811">
    <property type="protein sequence ID" value="AWA29564.1"/>
    <property type="molecule type" value="Genomic_DNA"/>
</dbReference>
<dbReference type="Gene3D" id="3.40.50.150">
    <property type="entry name" value="Vaccinia Virus protein VP39"/>
    <property type="match status" value="1"/>
</dbReference>
<reference evidence="2 3" key="1">
    <citation type="submission" date="2018-04" db="EMBL/GenBank/DDBJ databases">
        <title>Genome sequencing of Flavobacterium sp. HYN0048.</title>
        <authorList>
            <person name="Yi H."/>
            <person name="Baek C."/>
        </authorList>
    </citation>
    <scope>NUCLEOTIDE SEQUENCE [LARGE SCALE GENOMIC DNA]</scope>
    <source>
        <strain evidence="2 3">HYN0048</strain>
    </source>
</reference>
<protein>
    <recommendedName>
        <fullName evidence="1">Methyltransferase FkbM domain-containing protein</fullName>
    </recommendedName>
</protein>
<accession>A0A2S0RD48</accession>
<dbReference type="Pfam" id="PF05050">
    <property type="entry name" value="Methyltransf_21"/>
    <property type="match status" value="1"/>
</dbReference>
<dbReference type="PANTHER" id="PTHR36973:SF4">
    <property type="entry name" value="NODULATION PROTEIN"/>
    <property type="match status" value="1"/>
</dbReference>
<feature type="domain" description="Methyltransferase FkbM" evidence="1">
    <location>
        <begin position="49"/>
        <end position="212"/>
    </location>
</feature>
<dbReference type="OrthoDB" id="9812600at2"/>
<name>A0A2S0RD48_9FLAO</name>
<dbReference type="Proteomes" id="UP000244193">
    <property type="component" value="Chromosome"/>
</dbReference>
<gene>
    <name evidence="2" type="ORF">HYN48_05380</name>
</gene>
<dbReference type="SUPFAM" id="SSF53335">
    <property type="entry name" value="S-adenosyl-L-methionine-dependent methyltransferases"/>
    <property type="match status" value="1"/>
</dbReference>
<keyword evidence="3" id="KW-1185">Reference proteome</keyword>
<evidence type="ECO:0000313" key="2">
    <source>
        <dbReference type="EMBL" id="AWA29564.1"/>
    </source>
</evidence>
<proteinExistence type="predicted"/>
<sequence length="241" mass="27709">MQSHLIRFIKDFLYRRGYKINKVSTLALLHEDYLKAVSGYIRKNPVLFDVGANVGQTVSKFKVVFPTSEIHSFEPSKVCFDVLKDSHKSTHNLVLNNVAVGSEKGSLDFNEYSWSSLNSLLKRSFTKSELIDSYKVDVITIDEYCKSNSIFKIDLLKTDTEGYELQVLKGASQMMDENRIQFVYVEVFFYENYIGQSSFGDVYNYLSGKGFNFVRFYAFEYTGEGLASRTDALFINKNFIN</sequence>
<dbReference type="InterPro" id="IPR006342">
    <property type="entry name" value="FkbM_mtfrase"/>
</dbReference>
<dbReference type="GO" id="GO:0008171">
    <property type="term" value="F:O-methyltransferase activity"/>
    <property type="evidence" value="ECO:0007669"/>
    <property type="project" value="TreeGrafter"/>
</dbReference>
<dbReference type="AlphaFoldDB" id="A0A2S0RD48"/>